<keyword evidence="14" id="KW-0812">Transmembrane</keyword>
<dbReference type="InterPro" id="IPR020420">
    <property type="entry name" value="Atypical_DUSP_subfamB"/>
</dbReference>
<dbReference type="PANTHER" id="PTHR46495">
    <property type="entry name" value="DUAL SPECIFICITY PROTEIN PHOSPHATASE 21"/>
    <property type="match status" value="1"/>
</dbReference>
<dbReference type="GO" id="GO:0004725">
    <property type="term" value="F:protein tyrosine phosphatase activity"/>
    <property type="evidence" value="ECO:0007669"/>
    <property type="project" value="TreeGrafter"/>
</dbReference>
<dbReference type="PROSITE" id="PS00383">
    <property type="entry name" value="TYR_PHOSPHATASE_1"/>
    <property type="match status" value="1"/>
</dbReference>
<comment type="subcellular location">
    <subcellularLocation>
        <location evidence="2">Cytoplasm</location>
    </subcellularLocation>
    <subcellularLocation>
        <location evidence="3">Mitochondrion inner membrane</location>
        <topology evidence="3">Peripheral membrane protein</topology>
    </subcellularLocation>
    <subcellularLocation>
        <location evidence="1">Nucleus</location>
    </subcellularLocation>
</comment>
<dbReference type="InterPro" id="IPR029021">
    <property type="entry name" value="Prot-tyrosine_phosphatase-like"/>
</dbReference>
<dbReference type="PROSITE" id="PS50054">
    <property type="entry name" value="TYR_PHOSPHATASE_DUAL"/>
    <property type="match status" value="1"/>
</dbReference>
<dbReference type="GO" id="GO:0004722">
    <property type="term" value="F:protein serine/threonine phosphatase activity"/>
    <property type="evidence" value="ECO:0007669"/>
    <property type="project" value="UniProtKB-EC"/>
</dbReference>
<evidence type="ECO:0000256" key="11">
    <source>
        <dbReference type="ARBA" id="ARBA00023242"/>
    </source>
</evidence>
<evidence type="ECO:0008006" key="19">
    <source>
        <dbReference type="Google" id="ProtNLM"/>
    </source>
</evidence>
<keyword evidence="11" id="KW-0539">Nucleus</keyword>
<organism evidence="17 18">
    <name type="scientific">Mugilogobius chulae</name>
    <name type="common">yellowstripe goby</name>
    <dbReference type="NCBI Taxonomy" id="88201"/>
    <lineage>
        <taxon>Eukaryota</taxon>
        <taxon>Metazoa</taxon>
        <taxon>Chordata</taxon>
        <taxon>Craniata</taxon>
        <taxon>Vertebrata</taxon>
        <taxon>Euteleostomi</taxon>
        <taxon>Actinopterygii</taxon>
        <taxon>Neopterygii</taxon>
        <taxon>Teleostei</taxon>
        <taxon>Neoteleostei</taxon>
        <taxon>Acanthomorphata</taxon>
        <taxon>Gobiaria</taxon>
        <taxon>Gobiiformes</taxon>
        <taxon>Gobioidei</taxon>
        <taxon>Gobiidae</taxon>
        <taxon>Gobionellinae</taxon>
        <taxon>Mugilogobius</taxon>
    </lineage>
</organism>
<dbReference type="InterPro" id="IPR020422">
    <property type="entry name" value="TYR_PHOSPHATASE_DUAL_dom"/>
</dbReference>
<keyword evidence="14" id="KW-1133">Transmembrane helix</keyword>
<feature type="domain" description="Tyrosine-protein phosphatase" evidence="15">
    <location>
        <begin position="57"/>
        <end position="199"/>
    </location>
</feature>
<keyword evidence="5" id="KW-0963">Cytoplasm</keyword>
<dbReference type="InterPro" id="IPR000340">
    <property type="entry name" value="Dual-sp_phosphatase_cat-dom"/>
</dbReference>
<feature type="domain" description="Tyrosine specific protein phosphatases" evidence="16">
    <location>
        <begin position="120"/>
        <end position="178"/>
    </location>
</feature>
<evidence type="ECO:0000313" key="18">
    <source>
        <dbReference type="Proteomes" id="UP001460270"/>
    </source>
</evidence>
<dbReference type="GO" id="GO:0017017">
    <property type="term" value="F:MAP kinase tyrosine/serine/threonine phosphatase activity"/>
    <property type="evidence" value="ECO:0007669"/>
    <property type="project" value="InterPro"/>
</dbReference>
<keyword evidence="10 14" id="KW-0472">Membrane</keyword>
<keyword evidence="7" id="KW-0378">Hydrolase</keyword>
<evidence type="ECO:0000256" key="7">
    <source>
        <dbReference type="ARBA" id="ARBA00022801"/>
    </source>
</evidence>
<evidence type="ECO:0000256" key="1">
    <source>
        <dbReference type="ARBA" id="ARBA00004123"/>
    </source>
</evidence>
<dbReference type="PRINTS" id="PR01908">
    <property type="entry name" value="ADSPHPHTASE"/>
</dbReference>
<reference evidence="18" key="1">
    <citation type="submission" date="2024-04" db="EMBL/GenBank/DDBJ databases">
        <title>Salinicola lusitanus LLJ914,a marine bacterium isolated from the Okinawa Trough.</title>
        <authorList>
            <person name="Li J."/>
        </authorList>
    </citation>
    <scope>NUCLEOTIDE SEQUENCE [LARGE SCALE GENOMIC DNA]</scope>
</reference>
<evidence type="ECO:0000256" key="12">
    <source>
        <dbReference type="ARBA" id="ARBA00047761"/>
    </source>
</evidence>
<feature type="transmembrane region" description="Helical" evidence="14">
    <location>
        <begin position="21"/>
        <end position="46"/>
    </location>
</feature>
<evidence type="ECO:0000256" key="3">
    <source>
        <dbReference type="ARBA" id="ARBA00004637"/>
    </source>
</evidence>
<keyword evidence="6" id="KW-0999">Mitochondrion inner membrane</keyword>
<dbReference type="Gene3D" id="3.90.190.10">
    <property type="entry name" value="Protein tyrosine phosphatase superfamily"/>
    <property type="match status" value="1"/>
</dbReference>
<evidence type="ECO:0000256" key="14">
    <source>
        <dbReference type="SAM" id="Phobius"/>
    </source>
</evidence>
<evidence type="ECO:0000256" key="10">
    <source>
        <dbReference type="ARBA" id="ARBA00023136"/>
    </source>
</evidence>
<dbReference type="PRINTS" id="PR01910">
    <property type="entry name" value="ADSPHPHTASEB"/>
</dbReference>
<evidence type="ECO:0000259" key="16">
    <source>
        <dbReference type="PROSITE" id="PS50056"/>
    </source>
</evidence>
<dbReference type="InterPro" id="IPR016130">
    <property type="entry name" value="Tyr_Pase_AS"/>
</dbReference>
<dbReference type="Proteomes" id="UP001460270">
    <property type="component" value="Unassembled WGS sequence"/>
</dbReference>
<accession>A0AAW0Q147</accession>
<comment type="caution">
    <text evidence="17">The sequence shown here is derived from an EMBL/GenBank/DDBJ whole genome shotgun (WGS) entry which is preliminary data.</text>
</comment>
<comment type="catalytic activity">
    <reaction evidence="12">
        <text>O-phospho-L-seryl-[protein] + H2O = L-seryl-[protein] + phosphate</text>
        <dbReference type="Rhea" id="RHEA:20629"/>
        <dbReference type="Rhea" id="RHEA-COMP:9863"/>
        <dbReference type="Rhea" id="RHEA-COMP:11604"/>
        <dbReference type="ChEBI" id="CHEBI:15377"/>
        <dbReference type="ChEBI" id="CHEBI:29999"/>
        <dbReference type="ChEBI" id="CHEBI:43474"/>
        <dbReference type="ChEBI" id="CHEBI:83421"/>
        <dbReference type="EC" id="3.1.3.16"/>
    </reaction>
</comment>
<dbReference type="SUPFAM" id="SSF52799">
    <property type="entry name" value="(Phosphotyrosine protein) phosphatases II"/>
    <property type="match status" value="1"/>
</dbReference>
<comment type="similarity">
    <text evidence="4">Belongs to the protein-tyrosine phosphatase family. Non-receptor class dual specificity subfamily.</text>
</comment>
<evidence type="ECO:0000256" key="4">
    <source>
        <dbReference type="ARBA" id="ARBA00008601"/>
    </source>
</evidence>
<dbReference type="Pfam" id="PF00782">
    <property type="entry name" value="DSPc"/>
    <property type="match status" value="1"/>
</dbReference>
<evidence type="ECO:0000256" key="2">
    <source>
        <dbReference type="ARBA" id="ARBA00004496"/>
    </source>
</evidence>
<evidence type="ECO:0000256" key="13">
    <source>
        <dbReference type="ARBA" id="ARBA00048336"/>
    </source>
</evidence>
<dbReference type="SMART" id="SM00195">
    <property type="entry name" value="DSPc"/>
    <property type="match status" value="1"/>
</dbReference>
<evidence type="ECO:0000256" key="6">
    <source>
        <dbReference type="ARBA" id="ARBA00022792"/>
    </source>
</evidence>
<evidence type="ECO:0000256" key="9">
    <source>
        <dbReference type="ARBA" id="ARBA00023128"/>
    </source>
</evidence>
<keyword evidence="8" id="KW-0904">Protein phosphatase</keyword>
<proteinExistence type="inferred from homology"/>
<evidence type="ECO:0000313" key="17">
    <source>
        <dbReference type="EMBL" id="KAK7934196.1"/>
    </source>
</evidence>
<evidence type="ECO:0000256" key="5">
    <source>
        <dbReference type="ARBA" id="ARBA00022490"/>
    </source>
</evidence>
<name>A0AAW0Q147_9GOBI</name>
<keyword evidence="9" id="KW-0496">Mitochondrion</keyword>
<evidence type="ECO:0000256" key="8">
    <source>
        <dbReference type="ARBA" id="ARBA00022912"/>
    </source>
</evidence>
<sequence>MYHFFLCAVKSRTGNCRKCSAYQLNLVFSLAKFCLFACFFFLFFFLPEMHKSVGLSGLCKITEHLFLSNAAAANDASQVTKTNISCIINVSETKHRRTPPTGVEYIHIPISDCPTSPLSDCFDTVADKIQFHADHNGRTVVHCNAGVSRSASLCLVYLMKYRGVSLLEAHTWVKKCRPMARPNSGFWRQLIRYESELRGSASVHMVSSSMGDIPDIYEDQTRNMTPL</sequence>
<dbReference type="PROSITE" id="PS50056">
    <property type="entry name" value="TYR_PHOSPHATASE_2"/>
    <property type="match status" value="1"/>
</dbReference>
<comment type="catalytic activity">
    <reaction evidence="13">
        <text>O-phospho-L-threonyl-[protein] + H2O = L-threonyl-[protein] + phosphate</text>
        <dbReference type="Rhea" id="RHEA:47004"/>
        <dbReference type="Rhea" id="RHEA-COMP:11060"/>
        <dbReference type="Rhea" id="RHEA-COMP:11605"/>
        <dbReference type="ChEBI" id="CHEBI:15377"/>
        <dbReference type="ChEBI" id="CHEBI:30013"/>
        <dbReference type="ChEBI" id="CHEBI:43474"/>
        <dbReference type="ChEBI" id="CHEBI:61977"/>
        <dbReference type="EC" id="3.1.3.16"/>
    </reaction>
</comment>
<dbReference type="EMBL" id="JBBPFD010000003">
    <property type="protein sequence ID" value="KAK7934196.1"/>
    <property type="molecule type" value="Genomic_DNA"/>
</dbReference>
<protein>
    <recommendedName>
        <fullName evidence="19">Protein-tyrosine-phosphatase</fullName>
    </recommendedName>
</protein>
<dbReference type="PANTHER" id="PTHR46495:SF1">
    <property type="entry name" value="DUAL SPECIFICITY PHOSPHATASE 21"/>
    <property type="match status" value="1"/>
</dbReference>
<keyword evidence="18" id="KW-1185">Reference proteome</keyword>
<dbReference type="InterPro" id="IPR000387">
    <property type="entry name" value="Tyr_Pase_dom"/>
</dbReference>
<dbReference type="GO" id="GO:0005634">
    <property type="term" value="C:nucleus"/>
    <property type="evidence" value="ECO:0007669"/>
    <property type="project" value="UniProtKB-SubCell"/>
</dbReference>
<evidence type="ECO:0000259" key="15">
    <source>
        <dbReference type="PROSITE" id="PS50054"/>
    </source>
</evidence>
<gene>
    <name evidence="17" type="ORF">WMY93_005092</name>
</gene>
<dbReference type="AlphaFoldDB" id="A0AAW0Q147"/>
<dbReference type="GO" id="GO:0005743">
    <property type="term" value="C:mitochondrial inner membrane"/>
    <property type="evidence" value="ECO:0007669"/>
    <property type="project" value="UniProtKB-SubCell"/>
</dbReference>